<reference evidence="5 6" key="1">
    <citation type="submission" date="2016-11" db="EMBL/GenBank/DDBJ databases">
        <authorList>
            <person name="Jaros S."/>
            <person name="Januszkiewicz K."/>
            <person name="Wedrychowicz H."/>
        </authorList>
    </citation>
    <scope>NUCLEOTIDE SEQUENCE [LARGE SCALE GENOMIC DNA]</scope>
    <source>
        <strain evidence="5 6">DSM 21120</strain>
    </source>
</reference>
<dbReference type="OrthoDB" id="9794975at2"/>
<keyword evidence="6" id="KW-1185">Reference proteome</keyword>
<dbReference type="InterPro" id="IPR032528">
    <property type="entry name" value="Ribosom_S30AE_C"/>
</dbReference>
<accession>A0A1M5QEN7</accession>
<dbReference type="PANTHER" id="PTHR33231">
    <property type="entry name" value="30S RIBOSOMAL PROTEIN"/>
    <property type="match status" value="1"/>
</dbReference>
<dbReference type="FunFam" id="3.30.505.50:FF:000001">
    <property type="entry name" value="Ribosome hibernation promoting factor"/>
    <property type="match status" value="1"/>
</dbReference>
<dbReference type="NCBIfam" id="TIGR00741">
    <property type="entry name" value="yfiA"/>
    <property type="match status" value="1"/>
</dbReference>
<dbReference type="Gene3D" id="3.30.160.100">
    <property type="entry name" value="Ribosome hibernation promotion factor-like"/>
    <property type="match status" value="1"/>
</dbReference>
<dbReference type="HAMAP" id="MF_00839">
    <property type="entry name" value="HPF"/>
    <property type="match status" value="1"/>
</dbReference>
<dbReference type="CDD" id="cd00552">
    <property type="entry name" value="RaiA"/>
    <property type="match status" value="1"/>
</dbReference>
<dbReference type="InterPro" id="IPR003489">
    <property type="entry name" value="RHF/RaiA"/>
</dbReference>
<dbReference type="Pfam" id="PF16321">
    <property type="entry name" value="Ribosom_S30AE_C"/>
    <property type="match status" value="1"/>
</dbReference>
<dbReference type="AlphaFoldDB" id="A0A1M5QEN7"/>
<evidence type="ECO:0000256" key="3">
    <source>
        <dbReference type="HAMAP-Rule" id="MF_00839"/>
    </source>
</evidence>
<proteinExistence type="inferred from homology"/>
<dbReference type="InterPro" id="IPR050574">
    <property type="entry name" value="HPF/YfiA_ribosome-assoc"/>
</dbReference>
<dbReference type="PANTHER" id="PTHR33231:SF1">
    <property type="entry name" value="30S RIBOSOMAL PROTEIN"/>
    <property type="match status" value="1"/>
</dbReference>
<dbReference type="Gene3D" id="3.30.505.50">
    <property type="entry name" value="Sigma 54 modulation/S30EA ribosomal protein, C-terminal domain"/>
    <property type="match status" value="1"/>
</dbReference>
<dbReference type="STRING" id="1120995.SAMN02745245_00626"/>
<comment type="function">
    <text evidence="3">Required for dimerization of active 70S ribosomes into 100S ribosomes in stationary phase; 100S ribosomes are translationally inactive and sometimes present during exponential growth.</text>
</comment>
<evidence type="ECO:0000256" key="1">
    <source>
        <dbReference type="ARBA" id="ARBA00022490"/>
    </source>
</evidence>
<keyword evidence="2 3" id="KW-0810">Translation regulation</keyword>
<dbReference type="Proteomes" id="UP000184032">
    <property type="component" value="Unassembled WGS sequence"/>
</dbReference>
<feature type="domain" description="Sigma 54 modulation/S30EA ribosomal protein C-terminal" evidence="4">
    <location>
        <begin position="116"/>
        <end position="171"/>
    </location>
</feature>
<dbReference type="InterPro" id="IPR036567">
    <property type="entry name" value="RHF-like"/>
</dbReference>
<comment type="similarity">
    <text evidence="3">Belongs to the HPF/YfiA ribosome-associated protein family. Long HPF subfamily.</text>
</comment>
<organism evidence="5 6">
    <name type="scientific">Anaerosphaera aminiphila DSM 21120</name>
    <dbReference type="NCBI Taxonomy" id="1120995"/>
    <lineage>
        <taxon>Bacteria</taxon>
        <taxon>Bacillati</taxon>
        <taxon>Bacillota</taxon>
        <taxon>Tissierellia</taxon>
        <taxon>Tissierellales</taxon>
        <taxon>Peptoniphilaceae</taxon>
        <taxon>Anaerosphaera</taxon>
    </lineage>
</organism>
<dbReference type="EMBL" id="FQXI01000002">
    <property type="protein sequence ID" value="SHH12507.1"/>
    <property type="molecule type" value="Genomic_DNA"/>
</dbReference>
<comment type="subcellular location">
    <subcellularLocation>
        <location evidence="3">Cytoplasm</location>
    </subcellularLocation>
</comment>
<dbReference type="InterPro" id="IPR038416">
    <property type="entry name" value="Ribosom_S30AE_C_sf"/>
</dbReference>
<keyword evidence="1 3" id="KW-0963">Cytoplasm</keyword>
<dbReference type="GO" id="GO:0045900">
    <property type="term" value="P:negative regulation of translational elongation"/>
    <property type="evidence" value="ECO:0007669"/>
    <property type="project" value="TreeGrafter"/>
</dbReference>
<sequence length="177" mass="20757">MLLKLVGKNLELTESLKEQAERKFSKLDNYFDEEIEGRVVFSTQKNSMTVEVTVFLPGTILRAEETTQDMYMSIDKAVDALARQVRKYKTRLKRRYQDNSETIRFENVTSNEPEAESGKIVRRKKFDLRPMNEEEAILQMELLNHNFFVFLNADTDQVEVLYKRKDDNYGLIEADIG</sequence>
<evidence type="ECO:0000256" key="2">
    <source>
        <dbReference type="ARBA" id="ARBA00022845"/>
    </source>
</evidence>
<gene>
    <name evidence="3" type="primary">hpf</name>
    <name evidence="5" type="ORF">SAMN02745245_00626</name>
</gene>
<dbReference type="GO" id="GO:0043024">
    <property type="term" value="F:ribosomal small subunit binding"/>
    <property type="evidence" value="ECO:0007669"/>
    <property type="project" value="TreeGrafter"/>
</dbReference>
<dbReference type="InterPro" id="IPR034694">
    <property type="entry name" value="HPF_long/plastid"/>
</dbReference>
<dbReference type="Pfam" id="PF02482">
    <property type="entry name" value="Ribosomal_S30AE"/>
    <property type="match status" value="1"/>
</dbReference>
<evidence type="ECO:0000259" key="4">
    <source>
        <dbReference type="Pfam" id="PF16321"/>
    </source>
</evidence>
<protein>
    <recommendedName>
        <fullName evidence="3">Ribosome hibernation promoting factor</fullName>
        <shortName evidence="3">HPF</shortName>
    </recommendedName>
</protein>
<dbReference type="RefSeq" id="WP_073183669.1">
    <property type="nucleotide sequence ID" value="NZ_FQXI01000002.1"/>
</dbReference>
<dbReference type="SUPFAM" id="SSF69754">
    <property type="entry name" value="Ribosome binding protein Y (YfiA homologue)"/>
    <property type="match status" value="1"/>
</dbReference>
<evidence type="ECO:0000313" key="5">
    <source>
        <dbReference type="EMBL" id="SHH12507.1"/>
    </source>
</evidence>
<evidence type="ECO:0000313" key="6">
    <source>
        <dbReference type="Proteomes" id="UP000184032"/>
    </source>
</evidence>
<dbReference type="GO" id="GO:0022627">
    <property type="term" value="C:cytosolic small ribosomal subunit"/>
    <property type="evidence" value="ECO:0007669"/>
    <property type="project" value="TreeGrafter"/>
</dbReference>
<comment type="subunit">
    <text evidence="3">Interacts with 100S ribosomes.</text>
</comment>
<name>A0A1M5QEN7_9FIRM</name>